<protein>
    <submittedName>
        <fullName evidence="2">Uncharacterized protein</fullName>
    </submittedName>
</protein>
<sequence>MQRSSCLNRPSSSRLSVGGAGSVPSEADLNRLRSRLKQSGAIISSRSVASRADANFDVEVVNVGEGRRATPVEHLLARLEQHGLRRRLVAEDDAAAYAVDIAASADTGEETDNNSDEATASVKSDTDGSRAASPSSSSVGASSSPAPSQAAETREPHYYLCVPCELRLTRFSHRPPRWRALEDVHFHFSSASHRATASWMADEDIDETLHTTPLVTPTHYYSRIYVNGIPTLLSRRPGGGDMFYPLPHEQDLVAPFTAAAARDRDRRGSRDGSQAVSHSSVALGEHAQRLFPPSALRGAQGGAPALWHRALPSLYTGVVQIVRRTRSSTLAEAPSDRRKYRVARTRSRILVGVDHCSCDEYREQSWMPQHKVPLSPAVYRLHRERVPKPLLARPEYVGQQGQDASFQCSDAAARAAQAADVAYRTVYTQPYQPIAEGSHDYKRQGDAFTAAAPVPMTVFEDECYRVALVSAAEQAHYQDLLHPETSRQPSRPLCPTDSESQEMSHPVLTLERLMQHTQSTSKSWRPAAGSVTVLNSSFVPTTAPSLLSRRSSSSHLTRGRRSGCTSTSSACEDSTTSRSSPHRSKRVKREGGS</sequence>
<feature type="compositionally biased region" description="Basic residues" evidence="1">
    <location>
        <begin position="580"/>
        <end position="593"/>
    </location>
</feature>
<comment type="caution">
    <text evidence="2">The sequence shown here is derived from an EMBL/GenBank/DDBJ whole genome shotgun (WGS) entry which is preliminary data.</text>
</comment>
<accession>A0A836H0Z3</accession>
<evidence type="ECO:0000313" key="2">
    <source>
        <dbReference type="EMBL" id="KAG5475575.1"/>
    </source>
</evidence>
<feature type="compositionally biased region" description="Polar residues" evidence="1">
    <location>
        <begin position="570"/>
        <end position="579"/>
    </location>
</feature>
<gene>
    <name evidence="2" type="ORF">LSCM4_04157</name>
</gene>
<feature type="region of interest" description="Disordered" evidence="1">
    <location>
        <begin position="1"/>
        <end position="24"/>
    </location>
</feature>
<dbReference type="KEGG" id="loi:92360080"/>
<evidence type="ECO:0000313" key="3">
    <source>
        <dbReference type="Proteomes" id="UP000674143"/>
    </source>
</evidence>
<reference evidence="3" key="2">
    <citation type="journal article" date="2021" name="Sci. Data">
        <title>Chromosome-scale genome sequencing, assembly and annotation of six genomes from subfamily Leishmaniinae.</title>
        <authorList>
            <person name="Almutairi H."/>
            <person name="Urbaniak M.D."/>
            <person name="Bates M.D."/>
            <person name="Jariyapan N."/>
            <person name="Kwakye-Nuako G."/>
            <person name="Thomaz Soccol V."/>
            <person name="Al-Salem W.S."/>
            <person name="Dillon R.J."/>
            <person name="Bates P.A."/>
            <person name="Gatherer D."/>
        </authorList>
    </citation>
    <scope>NUCLEOTIDE SEQUENCE [LARGE SCALE GENOMIC DNA]</scope>
</reference>
<feature type="region of interest" description="Disordered" evidence="1">
    <location>
        <begin position="543"/>
        <end position="593"/>
    </location>
</feature>
<organism evidence="2 3">
    <name type="scientific">Leishmania orientalis</name>
    <dbReference type="NCBI Taxonomy" id="2249476"/>
    <lineage>
        <taxon>Eukaryota</taxon>
        <taxon>Discoba</taxon>
        <taxon>Euglenozoa</taxon>
        <taxon>Kinetoplastea</taxon>
        <taxon>Metakinetoplastina</taxon>
        <taxon>Trypanosomatida</taxon>
        <taxon>Trypanosomatidae</taxon>
        <taxon>Leishmaniinae</taxon>
        <taxon>Leishmania</taxon>
    </lineage>
</organism>
<feature type="compositionally biased region" description="Polar residues" evidence="1">
    <location>
        <begin position="1"/>
        <end position="15"/>
    </location>
</feature>
<keyword evidence="3" id="KW-1185">Reference proteome</keyword>
<feature type="region of interest" description="Disordered" evidence="1">
    <location>
        <begin position="107"/>
        <end position="154"/>
    </location>
</feature>
<proteinExistence type="predicted"/>
<feature type="region of interest" description="Disordered" evidence="1">
    <location>
        <begin position="260"/>
        <end position="279"/>
    </location>
</feature>
<evidence type="ECO:0000256" key="1">
    <source>
        <dbReference type="SAM" id="MobiDB-lite"/>
    </source>
</evidence>
<feature type="region of interest" description="Disordered" evidence="1">
    <location>
        <begin position="481"/>
        <end position="504"/>
    </location>
</feature>
<name>A0A836H0Z3_9TRYP</name>
<dbReference type="RefSeq" id="XP_067062083.1">
    <property type="nucleotide sequence ID" value="XM_067206146.1"/>
</dbReference>
<feature type="compositionally biased region" description="Basic and acidic residues" evidence="1">
    <location>
        <begin position="261"/>
        <end position="270"/>
    </location>
</feature>
<dbReference type="GeneID" id="92360080"/>
<dbReference type="EMBL" id="JAFHLR010000027">
    <property type="protein sequence ID" value="KAG5475575.1"/>
    <property type="molecule type" value="Genomic_DNA"/>
</dbReference>
<feature type="compositionally biased region" description="Low complexity" evidence="1">
    <location>
        <begin position="129"/>
        <end position="151"/>
    </location>
</feature>
<dbReference type="AlphaFoldDB" id="A0A836H0Z3"/>
<dbReference type="Proteomes" id="UP000674143">
    <property type="component" value="Unassembled WGS sequence"/>
</dbReference>
<feature type="compositionally biased region" description="Low complexity" evidence="1">
    <location>
        <begin position="545"/>
        <end position="569"/>
    </location>
</feature>
<reference evidence="3" key="1">
    <citation type="journal article" date="2021" name="Microbiol. Resour. Announc.">
        <title>LGAAP: Leishmaniinae Genome Assembly and Annotation Pipeline.</title>
        <authorList>
            <person name="Almutairi H."/>
            <person name="Urbaniak M.D."/>
            <person name="Bates M.D."/>
            <person name="Jariyapan N."/>
            <person name="Kwakye-Nuako G."/>
            <person name="Thomaz-Soccol V."/>
            <person name="Al-Salem W.S."/>
            <person name="Dillon R.J."/>
            <person name="Bates P.A."/>
            <person name="Gatherer D."/>
        </authorList>
    </citation>
    <scope>NUCLEOTIDE SEQUENCE [LARGE SCALE GENOMIC DNA]</scope>
</reference>